<keyword evidence="5 11" id="KW-0067">ATP-binding</keyword>
<dbReference type="InterPro" id="IPR003439">
    <property type="entry name" value="ABC_transporter-like_ATP-bd"/>
</dbReference>
<dbReference type="InterPro" id="IPR039421">
    <property type="entry name" value="Type_1_exporter"/>
</dbReference>
<dbReference type="FunFam" id="3.40.50.300:FF:000287">
    <property type="entry name" value="Multidrug ABC transporter ATP-binding protein"/>
    <property type="match status" value="1"/>
</dbReference>
<dbReference type="GO" id="GO:0015421">
    <property type="term" value="F:ABC-type oligopeptide transporter activity"/>
    <property type="evidence" value="ECO:0007669"/>
    <property type="project" value="TreeGrafter"/>
</dbReference>
<dbReference type="Gene3D" id="1.20.1560.10">
    <property type="entry name" value="ABC transporter type 1, transmembrane domain"/>
    <property type="match status" value="1"/>
</dbReference>
<dbReference type="GO" id="GO:0005886">
    <property type="term" value="C:plasma membrane"/>
    <property type="evidence" value="ECO:0007669"/>
    <property type="project" value="UniProtKB-SubCell"/>
</dbReference>
<dbReference type="InterPro" id="IPR036640">
    <property type="entry name" value="ABC1_TM_sf"/>
</dbReference>
<comment type="subcellular location">
    <subcellularLocation>
        <location evidence="1">Cell membrane</location>
        <topology evidence="1">Multi-pass membrane protein</topology>
    </subcellularLocation>
</comment>
<keyword evidence="2" id="KW-0813">Transport</keyword>
<feature type="domain" description="ABC transporter" evidence="9">
    <location>
        <begin position="373"/>
        <end position="606"/>
    </location>
</feature>
<evidence type="ECO:0000313" key="11">
    <source>
        <dbReference type="EMBL" id="ATA92870.1"/>
    </source>
</evidence>
<gene>
    <name evidence="11" type="ORF">CGC54_00105</name>
</gene>
<evidence type="ECO:0000256" key="8">
    <source>
        <dbReference type="SAM" id="Phobius"/>
    </source>
</evidence>
<sequence>MSSYLKRFIPFILPYKKHVALNIVFSTLYALFSALSFVALVPMLDIMFNKEATKVYEKPLFPDDLSKIGDYAKTLLNYEITQVAGNNPIWALGMMIGLVITMFLLKNLFNYLAIFFVTFLRNGVLRDLRNKLYKKVTELPISYFSEQRKGDIISRISGDVNEVQSSFLSVLELIFREPLTIIFSIMAMLAISAKLTLFVFIFIPISGLIISKIGKSLKKQSTKVQEEQGRFLSLIEETVGGLRIIKAFNAEKIFNKRFQESTQRFHHFANSLMNRQNLASPVSEFLGILVIAILLWFGGSMVLIEKTLDGSEFIAFMGLAYNILTPAKAISRASYDLRRGNAAAERVMEILDYQSQIQEKPNAIDKPNFEHSMVLKNITFAYGEQNVLENFSLEIPKGKTVALVGQSGSGKSTIANLITRFYDVNQGQILLDGIDIKDLKIASLRRFMGIVAQDSILFNDTISNNLRIGKPDATQEEIIAAAKVANAYEFIQDLPQGFETNIGDAGNKLSGGQKQRLSIARAVLKNPPIMILDEATSALDTESERLVQNALENMMKNRTSIVIAHRLSTIQNADLIVVMQKGKIVEQGTHSELLAKKGMYHKLVEMQSFAV</sequence>
<evidence type="ECO:0000256" key="5">
    <source>
        <dbReference type="ARBA" id="ARBA00022840"/>
    </source>
</evidence>
<dbReference type="PROSITE" id="PS00211">
    <property type="entry name" value="ABC_TRANSPORTER_1"/>
    <property type="match status" value="1"/>
</dbReference>
<proteinExistence type="predicted"/>
<feature type="transmembrane region" description="Helical" evidence="8">
    <location>
        <begin position="89"/>
        <end position="120"/>
    </location>
</feature>
<evidence type="ECO:0000259" key="10">
    <source>
        <dbReference type="PROSITE" id="PS50929"/>
    </source>
</evidence>
<protein>
    <submittedName>
        <fullName evidence="11">Antibiotic ABC transporter ATP-binding protein</fullName>
    </submittedName>
</protein>
<dbReference type="EMBL" id="CP022389">
    <property type="protein sequence ID" value="ATA92870.1"/>
    <property type="molecule type" value="Genomic_DNA"/>
</dbReference>
<dbReference type="SUPFAM" id="SSF52540">
    <property type="entry name" value="P-loop containing nucleoside triphosphate hydrolases"/>
    <property type="match status" value="1"/>
</dbReference>
<dbReference type="InterPro" id="IPR027417">
    <property type="entry name" value="P-loop_NTPase"/>
</dbReference>
<keyword evidence="6 8" id="KW-1133">Transmembrane helix</keyword>
<dbReference type="PANTHER" id="PTHR43394">
    <property type="entry name" value="ATP-DEPENDENT PERMEASE MDL1, MITOCHONDRIAL"/>
    <property type="match status" value="1"/>
</dbReference>
<dbReference type="PANTHER" id="PTHR43394:SF1">
    <property type="entry name" value="ATP-BINDING CASSETTE SUB-FAMILY B MEMBER 10, MITOCHONDRIAL"/>
    <property type="match status" value="1"/>
</dbReference>
<dbReference type="GO" id="GO:0016887">
    <property type="term" value="F:ATP hydrolysis activity"/>
    <property type="evidence" value="ECO:0007669"/>
    <property type="project" value="InterPro"/>
</dbReference>
<dbReference type="InterPro" id="IPR011527">
    <property type="entry name" value="ABC1_TM_dom"/>
</dbReference>
<evidence type="ECO:0000256" key="4">
    <source>
        <dbReference type="ARBA" id="ARBA00022741"/>
    </source>
</evidence>
<dbReference type="GO" id="GO:0005524">
    <property type="term" value="F:ATP binding"/>
    <property type="evidence" value="ECO:0007669"/>
    <property type="project" value="UniProtKB-KW"/>
</dbReference>
<dbReference type="CDD" id="cd18552">
    <property type="entry name" value="ABC_6TM_MsbA_like"/>
    <property type="match status" value="1"/>
</dbReference>
<dbReference type="Pfam" id="PF00005">
    <property type="entry name" value="ABC_tran"/>
    <property type="match status" value="1"/>
</dbReference>
<name>A0AAD0E7D6_9FLAO</name>
<feature type="transmembrane region" description="Helical" evidence="8">
    <location>
        <begin position="285"/>
        <end position="304"/>
    </location>
</feature>
<dbReference type="PROSITE" id="PS50929">
    <property type="entry name" value="ABC_TM1F"/>
    <property type="match status" value="1"/>
</dbReference>
<evidence type="ECO:0000256" key="1">
    <source>
        <dbReference type="ARBA" id="ARBA00004651"/>
    </source>
</evidence>
<keyword evidence="4" id="KW-0547">Nucleotide-binding</keyword>
<evidence type="ECO:0000256" key="3">
    <source>
        <dbReference type="ARBA" id="ARBA00022692"/>
    </source>
</evidence>
<keyword evidence="3 8" id="KW-0812">Transmembrane</keyword>
<accession>A0AAD0E7D6</accession>
<organism evidence="11 12">
    <name type="scientific">Capnocytophaga canimorsus</name>
    <dbReference type="NCBI Taxonomy" id="28188"/>
    <lineage>
        <taxon>Bacteria</taxon>
        <taxon>Pseudomonadati</taxon>
        <taxon>Bacteroidota</taxon>
        <taxon>Flavobacteriia</taxon>
        <taxon>Flavobacteriales</taxon>
        <taxon>Flavobacteriaceae</taxon>
        <taxon>Capnocytophaga</taxon>
    </lineage>
</organism>
<dbReference type="PROSITE" id="PS50893">
    <property type="entry name" value="ABC_TRANSPORTER_2"/>
    <property type="match status" value="1"/>
</dbReference>
<dbReference type="AlphaFoldDB" id="A0AAD0E7D6"/>
<dbReference type="RefSeq" id="WP_095918166.1">
    <property type="nucleotide sequence ID" value="NZ_CP022389.1"/>
</dbReference>
<evidence type="ECO:0000256" key="2">
    <source>
        <dbReference type="ARBA" id="ARBA00022448"/>
    </source>
</evidence>
<dbReference type="InterPro" id="IPR003593">
    <property type="entry name" value="AAA+_ATPase"/>
</dbReference>
<keyword evidence="7 8" id="KW-0472">Membrane</keyword>
<dbReference type="Gene3D" id="3.40.50.300">
    <property type="entry name" value="P-loop containing nucleotide triphosphate hydrolases"/>
    <property type="match status" value="1"/>
</dbReference>
<evidence type="ECO:0000313" key="12">
    <source>
        <dbReference type="Proteomes" id="UP000243753"/>
    </source>
</evidence>
<dbReference type="SMART" id="SM00382">
    <property type="entry name" value="AAA"/>
    <property type="match status" value="1"/>
</dbReference>
<feature type="domain" description="ABC transmembrane type-1" evidence="10">
    <location>
        <begin position="20"/>
        <end position="339"/>
    </location>
</feature>
<evidence type="ECO:0000256" key="6">
    <source>
        <dbReference type="ARBA" id="ARBA00022989"/>
    </source>
</evidence>
<evidence type="ECO:0000256" key="7">
    <source>
        <dbReference type="ARBA" id="ARBA00023136"/>
    </source>
</evidence>
<dbReference type="Proteomes" id="UP000243753">
    <property type="component" value="Chromosome"/>
</dbReference>
<dbReference type="CDD" id="cd03251">
    <property type="entry name" value="ABCC_MsbA"/>
    <property type="match status" value="1"/>
</dbReference>
<feature type="transmembrane region" description="Helical" evidence="8">
    <location>
        <begin position="20"/>
        <end position="44"/>
    </location>
</feature>
<evidence type="ECO:0000259" key="9">
    <source>
        <dbReference type="PROSITE" id="PS50893"/>
    </source>
</evidence>
<dbReference type="SUPFAM" id="SSF90123">
    <property type="entry name" value="ABC transporter transmembrane region"/>
    <property type="match status" value="1"/>
</dbReference>
<feature type="transmembrane region" description="Helical" evidence="8">
    <location>
        <begin position="181"/>
        <end position="210"/>
    </location>
</feature>
<reference evidence="12" key="1">
    <citation type="submission" date="2017-06" db="EMBL/GenBank/DDBJ databases">
        <title>Capnocytophaga spp. assemblies.</title>
        <authorList>
            <person name="Gulvik C.A."/>
        </authorList>
    </citation>
    <scope>NUCLEOTIDE SEQUENCE [LARGE SCALE GENOMIC DNA]</scope>
    <source>
        <strain evidence="12">H3936</strain>
    </source>
</reference>
<dbReference type="InterPro" id="IPR017871">
    <property type="entry name" value="ABC_transporter-like_CS"/>
</dbReference>
<dbReference type="Pfam" id="PF00664">
    <property type="entry name" value="ABC_membrane"/>
    <property type="match status" value="1"/>
</dbReference>